<dbReference type="InterPro" id="IPR003661">
    <property type="entry name" value="HisK_dim/P_dom"/>
</dbReference>
<dbReference type="Proteomes" id="UP001501436">
    <property type="component" value="Unassembled WGS sequence"/>
</dbReference>
<feature type="domain" description="Histidine kinase" evidence="10">
    <location>
        <begin position="419"/>
        <end position="636"/>
    </location>
</feature>
<dbReference type="Pfam" id="PF00512">
    <property type="entry name" value="HisKA"/>
    <property type="match status" value="1"/>
</dbReference>
<dbReference type="SMART" id="SM00028">
    <property type="entry name" value="TPR"/>
    <property type="match status" value="7"/>
</dbReference>
<feature type="repeat" description="TPR" evidence="7">
    <location>
        <begin position="177"/>
        <end position="210"/>
    </location>
</feature>
<keyword evidence="9" id="KW-1133">Transmembrane helix</keyword>
<feature type="repeat" description="TPR" evidence="7">
    <location>
        <begin position="97"/>
        <end position="130"/>
    </location>
</feature>
<gene>
    <name evidence="11" type="ORF">GCM10023313_22190</name>
</gene>
<dbReference type="SMART" id="SM00388">
    <property type="entry name" value="HisKA"/>
    <property type="match status" value="1"/>
</dbReference>
<dbReference type="Gene3D" id="1.10.287.130">
    <property type="match status" value="1"/>
</dbReference>
<dbReference type="SUPFAM" id="SSF48452">
    <property type="entry name" value="TPR-like"/>
    <property type="match status" value="2"/>
</dbReference>
<dbReference type="CDD" id="cd00075">
    <property type="entry name" value="HATPase"/>
    <property type="match status" value="1"/>
</dbReference>
<dbReference type="InterPro" id="IPR036097">
    <property type="entry name" value="HisK_dim/P_sf"/>
</dbReference>
<sequence>MLVIITTTAFAGNTPKTVEDYEKLVIQYRFSVPDSGVFYAKKGLELSRRLRNKKGEAVMLTHWGIIDENQGRFSAARQKYLKAIHLYEQIKNGDGIAGEIIRLGVVEMRQGSFDKATGYFFRALRMHEKNNNRPGIMEANITLAEAYMGQSEYDIALSYLKTAESISKTLPLSGLTLYIYNNYGVVYTATGEIKKAINYYEKGIALSNVPQYAGLNVTLLNGLGMAYAKAGNTAKAAEIQLTSLERARRIKNYLRELQTLNGLADTYKLQDADKALSYLKQAVTLAYQKKASKIAIETLQRMAAIYQQQGNYKAAFEVNRRERALSDSLFNLARATEIANLQSSYDLQKSQSSVEKLKYVNNEQRSQQRVTIFIAIAVVAILVIVIIFYARIRAYNKQLQQLNADLVASNQSKDKLFSVLGHDLRAPLATLKNFLSLLEDDDLTASERKQVVTELQHNCDSSLDVLNKLLRWGQLQLKGKQVNAVSFDPAEIVAQNLRLFKNAAAEKQIIINTKIAQDITLYGDADHFDFIIRNLLSNAIKFTGTGGYIMVGCLAGAEEGELDFYVKDNGVGMPAEQAAQVFKRLNASQRGTHGEKGTGLGLMLSYEFVLANNGNIKVSSEPGKGTSFTFTFGHSLGML</sequence>
<dbReference type="InterPro" id="IPR050736">
    <property type="entry name" value="Sensor_HK_Regulatory"/>
</dbReference>
<name>A0ABP9FYA9_9SPHI</name>
<dbReference type="EC" id="2.7.13.3" evidence="2"/>
<proteinExistence type="predicted"/>
<evidence type="ECO:0000256" key="7">
    <source>
        <dbReference type="PROSITE-ProRule" id="PRU00339"/>
    </source>
</evidence>
<dbReference type="Gene3D" id="3.30.565.10">
    <property type="entry name" value="Histidine kinase-like ATPase, C-terminal domain"/>
    <property type="match status" value="1"/>
</dbReference>
<dbReference type="Pfam" id="PF02518">
    <property type="entry name" value="HATPase_c"/>
    <property type="match status" value="1"/>
</dbReference>
<dbReference type="Pfam" id="PF13424">
    <property type="entry name" value="TPR_12"/>
    <property type="match status" value="2"/>
</dbReference>
<dbReference type="PROSITE" id="PS50109">
    <property type="entry name" value="HIS_KIN"/>
    <property type="match status" value="1"/>
</dbReference>
<dbReference type="InterPro" id="IPR019734">
    <property type="entry name" value="TPR_rpt"/>
</dbReference>
<evidence type="ECO:0000256" key="9">
    <source>
        <dbReference type="SAM" id="Phobius"/>
    </source>
</evidence>
<protein>
    <recommendedName>
        <fullName evidence="2">histidine kinase</fullName>
        <ecNumber evidence="2">2.7.13.3</ecNumber>
    </recommendedName>
</protein>
<keyword evidence="7" id="KW-0802">TPR repeat</keyword>
<keyword evidence="9" id="KW-0472">Membrane</keyword>
<dbReference type="InterPro" id="IPR005467">
    <property type="entry name" value="His_kinase_dom"/>
</dbReference>
<keyword evidence="5" id="KW-0418">Kinase</keyword>
<keyword evidence="8" id="KW-0175">Coiled coil</keyword>
<dbReference type="PROSITE" id="PS50005">
    <property type="entry name" value="TPR"/>
    <property type="match status" value="2"/>
</dbReference>
<organism evidence="11 12">
    <name type="scientific">Mucilaginibacter defluvii</name>
    <dbReference type="NCBI Taxonomy" id="1196019"/>
    <lineage>
        <taxon>Bacteria</taxon>
        <taxon>Pseudomonadati</taxon>
        <taxon>Bacteroidota</taxon>
        <taxon>Sphingobacteriia</taxon>
        <taxon>Sphingobacteriales</taxon>
        <taxon>Sphingobacteriaceae</taxon>
        <taxon>Mucilaginibacter</taxon>
    </lineage>
</organism>
<evidence type="ECO:0000256" key="4">
    <source>
        <dbReference type="ARBA" id="ARBA00022679"/>
    </source>
</evidence>
<evidence type="ECO:0000256" key="6">
    <source>
        <dbReference type="ARBA" id="ARBA00023012"/>
    </source>
</evidence>
<evidence type="ECO:0000313" key="12">
    <source>
        <dbReference type="Proteomes" id="UP001501436"/>
    </source>
</evidence>
<dbReference type="InterPro" id="IPR011990">
    <property type="entry name" value="TPR-like_helical_dom_sf"/>
</dbReference>
<dbReference type="EMBL" id="BAABJI010000002">
    <property type="protein sequence ID" value="GAA4918113.1"/>
    <property type="molecule type" value="Genomic_DNA"/>
</dbReference>
<evidence type="ECO:0000256" key="2">
    <source>
        <dbReference type="ARBA" id="ARBA00012438"/>
    </source>
</evidence>
<feature type="transmembrane region" description="Helical" evidence="9">
    <location>
        <begin position="370"/>
        <end position="390"/>
    </location>
</feature>
<dbReference type="PANTHER" id="PTHR43711">
    <property type="entry name" value="TWO-COMPONENT HISTIDINE KINASE"/>
    <property type="match status" value="1"/>
</dbReference>
<keyword evidence="12" id="KW-1185">Reference proteome</keyword>
<dbReference type="InterPro" id="IPR003594">
    <property type="entry name" value="HATPase_dom"/>
</dbReference>
<evidence type="ECO:0000256" key="5">
    <source>
        <dbReference type="ARBA" id="ARBA00022777"/>
    </source>
</evidence>
<evidence type="ECO:0000256" key="1">
    <source>
        <dbReference type="ARBA" id="ARBA00000085"/>
    </source>
</evidence>
<comment type="caution">
    <text evidence="11">The sequence shown here is derived from an EMBL/GenBank/DDBJ whole genome shotgun (WGS) entry which is preliminary data.</text>
</comment>
<dbReference type="InterPro" id="IPR036890">
    <property type="entry name" value="HATPase_C_sf"/>
</dbReference>
<keyword evidence="4" id="KW-0808">Transferase</keyword>
<reference evidence="12" key="1">
    <citation type="journal article" date="2019" name="Int. J. Syst. Evol. Microbiol.">
        <title>The Global Catalogue of Microorganisms (GCM) 10K type strain sequencing project: providing services to taxonomists for standard genome sequencing and annotation.</title>
        <authorList>
            <consortium name="The Broad Institute Genomics Platform"/>
            <consortium name="The Broad Institute Genome Sequencing Center for Infectious Disease"/>
            <person name="Wu L."/>
            <person name="Ma J."/>
        </authorList>
    </citation>
    <scope>NUCLEOTIDE SEQUENCE [LARGE SCALE GENOMIC DNA]</scope>
    <source>
        <strain evidence="12">JCM 18283</strain>
    </source>
</reference>
<evidence type="ECO:0000256" key="3">
    <source>
        <dbReference type="ARBA" id="ARBA00022553"/>
    </source>
</evidence>
<dbReference type="SUPFAM" id="SSF55874">
    <property type="entry name" value="ATPase domain of HSP90 chaperone/DNA topoisomerase II/histidine kinase"/>
    <property type="match status" value="1"/>
</dbReference>
<evidence type="ECO:0000259" key="10">
    <source>
        <dbReference type="PROSITE" id="PS50109"/>
    </source>
</evidence>
<dbReference type="SMART" id="SM00387">
    <property type="entry name" value="HATPase_c"/>
    <property type="match status" value="1"/>
</dbReference>
<evidence type="ECO:0000313" key="11">
    <source>
        <dbReference type="EMBL" id="GAA4918113.1"/>
    </source>
</evidence>
<dbReference type="SUPFAM" id="SSF47384">
    <property type="entry name" value="Homodimeric domain of signal transducing histidine kinase"/>
    <property type="match status" value="1"/>
</dbReference>
<keyword evidence="3" id="KW-0597">Phosphoprotein</keyword>
<keyword evidence="9" id="KW-0812">Transmembrane</keyword>
<accession>A0ABP9FYA9</accession>
<evidence type="ECO:0000256" key="8">
    <source>
        <dbReference type="SAM" id="Coils"/>
    </source>
</evidence>
<dbReference type="Gene3D" id="1.25.40.10">
    <property type="entry name" value="Tetratricopeptide repeat domain"/>
    <property type="match status" value="2"/>
</dbReference>
<dbReference type="PRINTS" id="PR00344">
    <property type="entry name" value="BCTRLSENSOR"/>
</dbReference>
<dbReference type="CDD" id="cd00082">
    <property type="entry name" value="HisKA"/>
    <property type="match status" value="1"/>
</dbReference>
<dbReference type="PANTHER" id="PTHR43711:SF1">
    <property type="entry name" value="HISTIDINE KINASE 1"/>
    <property type="match status" value="1"/>
</dbReference>
<keyword evidence="6" id="KW-0902">Two-component regulatory system</keyword>
<dbReference type="InterPro" id="IPR004358">
    <property type="entry name" value="Sig_transdc_His_kin-like_C"/>
</dbReference>
<comment type="catalytic activity">
    <reaction evidence="1">
        <text>ATP + protein L-histidine = ADP + protein N-phospho-L-histidine.</text>
        <dbReference type="EC" id="2.7.13.3"/>
    </reaction>
</comment>
<feature type="coiled-coil region" evidence="8">
    <location>
        <begin position="227"/>
        <end position="270"/>
    </location>
</feature>